<dbReference type="CDD" id="cd00854">
    <property type="entry name" value="NagA"/>
    <property type="match status" value="1"/>
</dbReference>
<evidence type="ECO:0000256" key="7">
    <source>
        <dbReference type="ARBA" id="ARBA00022833"/>
    </source>
</evidence>
<sequence length="664" mass="72801">MFSPAAGKITAFKNGEIISGGRIVADELYIDGTTGRILDGFEFPEGERVVEDTTVDLKGRILCPGFIDVQFNGAFNVDLSRVPSNGDVDSFKNDIRVMNQRLLRTGVTSYLSTMTSQKPEVYQKILPIIGATNPERDPSIGSQSLGVHCEGPFLNVDKSGCHDIDAVKRIGADCSLERLISCYGGVNLGFADHQTTQLAANAPVKMITIAPELPGALDTIRHLTKKGIVASIGHTKANYDDSIAAVQAGARSITHLFNTMCPFHHRDPGPFGTVIFSNMRSKAARIDPNKRPYFGIIADGVHLHPASVNLAYKCHPQGLVLVTDANMIAGCEDGIYEWNGGRKIEKRGTKVTLEGTDTIAGSAVNLMDCVNNFINFTGATVAEAISAVTSTPASMLKISERKGNIIPGSDADLLVLKREDSYKATFARYDSLQARTAISSDPNFIWCCNPACGAGQLHISGAESPIVICHACGARTCFNHPNAIWHEGFTCYEFDHPEGVEERRIHEAAETEALVQAQQEENDRLREQVQRDRRIAMELQEEDGQQEGSQLITNVAEIEQRQHRNEDLPQETKEDQRQASRETGTRAKNQEQAASERTRLQERAERRKEELQGEAEVSRTSKPCPGTNCSYWIVKVDGCKHMTYSQDDFTVPIDSSCLGQRSGA</sequence>
<comment type="catalytic activity">
    <reaction evidence="8">
        <text>N-acetyl-D-glucosamine 6-phosphate + H2O = D-glucosamine 6-phosphate + acetate</text>
        <dbReference type="Rhea" id="RHEA:22936"/>
        <dbReference type="ChEBI" id="CHEBI:15377"/>
        <dbReference type="ChEBI" id="CHEBI:30089"/>
        <dbReference type="ChEBI" id="CHEBI:57513"/>
        <dbReference type="ChEBI" id="CHEBI:58725"/>
        <dbReference type="EC" id="3.5.1.25"/>
    </reaction>
</comment>
<dbReference type="InterPro" id="IPR003764">
    <property type="entry name" value="GlcNAc_6-P_deAcase"/>
</dbReference>
<name>V5GDL3_BYSSN</name>
<organism evidence="12 13">
    <name type="scientific">Byssochlamys spectabilis (strain No. 5 / NBRC 109023)</name>
    <name type="common">Paecilomyces variotii</name>
    <dbReference type="NCBI Taxonomy" id="1356009"/>
    <lineage>
        <taxon>Eukaryota</taxon>
        <taxon>Fungi</taxon>
        <taxon>Dikarya</taxon>
        <taxon>Ascomycota</taxon>
        <taxon>Pezizomycotina</taxon>
        <taxon>Eurotiomycetes</taxon>
        <taxon>Eurotiomycetidae</taxon>
        <taxon>Eurotiales</taxon>
        <taxon>Thermoascaceae</taxon>
        <taxon>Paecilomyces</taxon>
    </lineage>
</organism>
<dbReference type="InterPro" id="IPR032466">
    <property type="entry name" value="Metal_Hydrolase"/>
</dbReference>
<dbReference type="PANTHER" id="PTHR11113">
    <property type="entry name" value="N-ACETYLGLUCOSAMINE-6-PHOSPHATE DEACETYLASE"/>
    <property type="match status" value="1"/>
</dbReference>
<feature type="domain" description="IBR" evidence="11">
    <location>
        <begin position="427"/>
        <end position="491"/>
    </location>
</feature>
<evidence type="ECO:0000256" key="6">
    <source>
        <dbReference type="ARBA" id="ARBA00022801"/>
    </source>
</evidence>
<keyword evidence="13" id="KW-1185">Reference proteome</keyword>
<accession>V5GDL3</accession>
<evidence type="ECO:0000259" key="11">
    <source>
        <dbReference type="SMART" id="SM00647"/>
    </source>
</evidence>
<keyword evidence="4" id="KW-0863">Zinc-finger</keyword>
<dbReference type="Proteomes" id="UP000018001">
    <property type="component" value="Unassembled WGS sequence"/>
</dbReference>
<dbReference type="InterPro" id="IPR006680">
    <property type="entry name" value="Amidohydro-rel"/>
</dbReference>
<evidence type="ECO:0000256" key="8">
    <source>
        <dbReference type="ARBA" id="ARBA00047647"/>
    </source>
</evidence>
<proteinExistence type="predicted"/>
<gene>
    <name evidence="12" type="ORF">PVAR5_7722</name>
</gene>
<keyword evidence="7" id="KW-0862">Zinc</keyword>
<keyword evidence="3" id="KW-0479">Metal-binding</keyword>
<dbReference type="SMART" id="SM00647">
    <property type="entry name" value="IBR"/>
    <property type="match status" value="1"/>
</dbReference>
<dbReference type="GO" id="GO:0008270">
    <property type="term" value="F:zinc ion binding"/>
    <property type="evidence" value="ECO:0007669"/>
    <property type="project" value="UniProtKB-KW"/>
</dbReference>
<evidence type="ECO:0000256" key="3">
    <source>
        <dbReference type="ARBA" id="ARBA00022723"/>
    </source>
</evidence>
<dbReference type="GO" id="GO:0006046">
    <property type="term" value="P:N-acetylglucosamine catabolic process"/>
    <property type="evidence" value="ECO:0007669"/>
    <property type="project" value="TreeGrafter"/>
</dbReference>
<dbReference type="InterPro" id="IPR002867">
    <property type="entry name" value="IBR_dom"/>
</dbReference>
<dbReference type="GO" id="GO:0008448">
    <property type="term" value="F:N-acetylglucosamine-6-phosphate deacetylase activity"/>
    <property type="evidence" value="ECO:0007669"/>
    <property type="project" value="UniProtKB-EC"/>
</dbReference>
<evidence type="ECO:0000313" key="13">
    <source>
        <dbReference type="Proteomes" id="UP000018001"/>
    </source>
</evidence>
<keyword evidence="6" id="KW-0378">Hydrolase</keyword>
<reference evidence="13" key="1">
    <citation type="journal article" date="2014" name="Genome Announc.">
        <title>Draft genome sequence of the formaldehyde-resistant fungus Byssochlamys spectabilis No. 5 (anamorph Paecilomyces variotii No. 5) (NBRC109023).</title>
        <authorList>
            <person name="Oka T."/>
            <person name="Ekino K."/>
            <person name="Fukuda K."/>
            <person name="Nomura Y."/>
        </authorList>
    </citation>
    <scope>NUCLEOTIDE SEQUENCE [LARGE SCALE GENOMIC DNA]</scope>
    <source>
        <strain evidence="13">No. 5 / NBRC 109023</strain>
    </source>
</reference>
<dbReference type="NCBIfam" id="TIGR00221">
    <property type="entry name" value="nagA"/>
    <property type="match status" value="1"/>
</dbReference>
<evidence type="ECO:0000313" key="12">
    <source>
        <dbReference type="EMBL" id="GAD99017.1"/>
    </source>
</evidence>
<dbReference type="EC" id="3.5.1.25" evidence="1"/>
<dbReference type="EMBL" id="BAUL01000273">
    <property type="protein sequence ID" value="GAD99017.1"/>
    <property type="molecule type" value="Genomic_DNA"/>
</dbReference>
<dbReference type="CDD" id="cd20335">
    <property type="entry name" value="BRcat_RBR"/>
    <property type="match status" value="1"/>
</dbReference>
<dbReference type="AlphaFoldDB" id="V5GDL3"/>
<evidence type="ECO:0000256" key="10">
    <source>
        <dbReference type="SAM" id="MobiDB-lite"/>
    </source>
</evidence>
<evidence type="ECO:0000256" key="2">
    <source>
        <dbReference type="ARBA" id="ARBA00018029"/>
    </source>
</evidence>
<dbReference type="Pfam" id="PF01979">
    <property type="entry name" value="Amidohydro_1"/>
    <property type="match status" value="1"/>
</dbReference>
<feature type="region of interest" description="Disordered" evidence="10">
    <location>
        <begin position="562"/>
        <end position="622"/>
    </location>
</feature>
<keyword evidence="9" id="KW-0175">Coiled coil</keyword>
<dbReference type="FunFam" id="3.20.20.140:FF:000065">
    <property type="entry name" value="N-acetylglucosamine-6-phosphate deacetylase"/>
    <property type="match status" value="1"/>
</dbReference>
<evidence type="ECO:0000256" key="1">
    <source>
        <dbReference type="ARBA" id="ARBA00011899"/>
    </source>
</evidence>
<dbReference type="OrthoDB" id="10264777at2759"/>
<keyword evidence="5" id="KW-0833">Ubl conjugation pathway</keyword>
<dbReference type="InParanoid" id="V5GDL3"/>
<dbReference type="PANTHER" id="PTHR11113:SF14">
    <property type="entry name" value="N-ACETYLGLUCOSAMINE-6-PHOSPHATE DEACETYLASE"/>
    <property type="match status" value="1"/>
</dbReference>
<feature type="coiled-coil region" evidence="9">
    <location>
        <begin position="508"/>
        <end position="542"/>
    </location>
</feature>
<dbReference type="HOGENOM" id="CLU_413302_0_0_1"/>
<dbReference type="Pfam" id="PF01485">
    <property type="entry name" value="IBR"/>
    <property type="match status" value="1"/>
</dbReference>
<comment type="caution">
    <text evidence="12">The sequence shown here is derived from an EMBL/GenBank/DDBJ whole genome shotgun (WGS) entry which is preliminary data.</text>
</comment>
<dbReference type="SUPFAM" id="SSF51556">
    <property type="entry name" value="Metallo-dependent hydrolases"/>
    <property type="match status" value="1"/>
</dbReference>
<evidence type="ECO:0000256" key="5">
    <source>
        <dbReference type="ARBA" id="ARBA00022786"/>
    </source>
</evidence>
<evidence type="ECO:0000256" key="9">
    <source>
        <dbReference type="SAM" id="Coils"/>
    </source>
</evidence>
<dbReference type="eggNOG" id="KOG3892">
    <property type="taxonomic scope" value="Eukaryota"/>
</dbReference>
<dbReference type="Gene3D" id="3.20.20.140">
    <property type="entry name" value="Metal-dependent hydrolases"/>
    <property type="match status" value="1"/>
</dbReference>
<protein>
    <recommendedName>
        <fullName evidence="2">N-acetylglucosamine-6-phosphate deacetylase</fullName>
        <ecNumber evidence="1">3.5.1.25</ecNumber>
    </recommendedName>
</protein>
<dbReference type="SUPFAM" id="SSF57850">
    <property type="entry name" value="RING/U-box"/>
    <property type="match status" value="1"/>
</dbReference>
<evidence type="ECO:0000256" key="4">
    <source>
        <dbReference type="ARBA" id="ARBA00022771"/>
    </source>
</evidence>
<feature type="compositionally biased region" description="Basic and acidic residues" evidence="10">
    <location>
        <begin position="562"/>
        <end position="619"/>
    </location>
</feature>